<evidence type="ECO:0000259" key="2">
    <source>
        <dbReference type="Pfam" id="PF04830"/>
    </source>
</evidence>
<evidence type="ECO:0000256" key="1">
    <source>
        <dbReference type="SAM" id="MobiDB-lite"/>
    </source>
</evidence>
<evidence type="ECO:0000313" key="4">
    <source>
        <dbReference type="Proteomes" id="UP001171620"/>
    </source>
</evidence>
<proteinExistence type="predicted"/>
<feature type="region of interest" description="Disordered" evidence="1">
    <location>
        <begin position="671"/>
        <end position="692"/>
    </location>
</feature>
<organism evidence="3 4">
    <name type="scientific">Burkholderia vietnamiensis</name>
    <dbReference type="NCBI Taxonomy" id="60552"/>
    <lineage>
        <taxon>Bacteria</taxon>
        <taxon>Pseudomonadati</taxon>
        <taxon>Pseudomonadota</taxon>
        <taxon>Betaproteobacteria</taxon>
        <taxon>Burkholderiales</taxon>
        <taxon>Burkholderiaceae</taxon>
        <taxon>Burkholderia</taxon>
        <taxon>Burkholderia cepacia complex</taxon>
    </lineage>
</organism>
<evidence type="ECO:0000313" key="3">
    <source>
        <dbReference type="EMBL" id="MDN7799806.1"/>
    </source>
</evidence>
<name>A0AAW7TAG4_BURVI</name>
<dbReference type="EMBL" id="JAUJRV010000057">
    <property type="protein sequence ID" value="MDN7799806.1"/>
    <property type="molecule type" value="Genomic_DNA"/>
</dbReference>
<dbReference type="RefSeq" id="WP_301788944.1">
    <property type="nucleotide sequence ID" value="NZ_JAUJRV010000057.1"/>
</dbReference>
<dbReference type="Proteomes" id="UP001171620">
    <property type="component" value="Unassembled WGS sequence"/>
</dbReference>
<dbReference type="InterPro" id="IPR006915">
    <property type="entry name" value="DUF637_hemagglutn_put"/>
</dbReference>
<protein>
    <submittedName>
        <fullName evidence="3">DUF637 domain-containing protein</fullName>
    </submittedName>
</protein>
<dbReference type="Pfam" id="PF04830">
    <property type="entry name" value="DUF637"/>
    <property type="match status" value="1"/>
</dbReference>
<comment type="caution">
    <text evidence="3">The sequence shown here is derived from an EMBL/GenBank/DDBJ whole genome shotgun (WGS) entry which is preliminary data.</text>
</comment>
<dbReference type="AlphaFoldDB" id="A0AAW7TAG4"/>
<feature type="region of interest" description="Disordered" evidence="1">
    <location>
        <begin position="551"/>
        <end position="575"/>
    </location>
</feature>
<reference evidence="3" key="1">
    <citation type="submission" date="2023-07" db="EMBL/GenBank/DDBJ databases">
        <title>A collection of bacterial strains from the Burkholderia cepacia Research Laboratory and Repository.</title>
        <authorList>
            <person name="Lipuma J."/>
            <person name="Spilker T."/>
            <person name="Caverly L."/>
        </authorList>
    </citation>
    <scope>NUCLEOTIDE SEQUENCE</scope>
    <source>
        <strain evidence="3">AU44268</strain>
    </source>
</reference>
<feature type="compositionally biased region" description="Low complexity" evidence="1">
    <location>
        <begin position="557"/>
        <end position="566"/>
    </location>
</feature>
<gene>
    <name evidence="3" type="ORF">QZM33_33300</name>
</gene>
<feature type="domain" description="DUF637" evidence="2">
    <location>
        <begin position="314"/>
        <end position="472"/>
    </location>
</feature>
<sequence>MALYGAALEYAEKNNVALGTQLSQAQLAQINAPMLWYVEQTVPEPGCTATGNGSCPTVQALMPEVLLPQNFAVVNADGEITGTNVALNYANSILDTGTITAQNLSVHTSSLTLEQRSTNVGTIYDALAGGEGVTATSGTLVQQGGFMTAASYDMDVQSINQIGGALQQVGADGIVDAAGTQAMLANLKSQLGSDFTQSTVSNNLHTSTVASADDGFGLQIISIAIAVVAAIMMQPEISVGIASMTGATEAAADGAFMAAAAGAEGVGITAAASVAGGTLAVGGLANTALSVGLSSFLSSAIGQVVGTGQIDFGSALRNGLIGAVTAGLTNGITFDPNTQTIGFSVDASVQGVTAPSLSQLAGVQNVGNTVVPQAGASVAATLPQQALAIAGEATLQAGVQTAIQGGSFLTNLRNSAVADVAAAAAYSIGNAANIPGSPIQVGTPGYWLAHAALGCAAGAATGQGCGGGAIGGATSAVLSPWVLGAIDPTHAPLDQGQLAVLAAVATFAGGGLAGLAGQNAMAGATAAQNEALNNTAEHWEKPGQQNEGEKFVVKPTPQGAPVDQAQQGGGGGTDAEAVTVGSSSLVAGAAGGGTGKFVLTDNRATKIFGTRDGHIADTPANRDLLTSVANDPATTLGTDKFGNTWSGKVLSDGTQVWVQTRNGLVWNAGVNQTPRGFDPNTGLAAPTRPGWK</sequence>
<accession>A0AAW7TAG4</accession>